<dbReference type="EMBL" id="MU006757">
    <property type="protein sequence ID" value="KAF2621277.1"/>
    <property type="molecule type" value="Genomic_DNA"/>
</dbReference>
<gene>
    <name evidence="1" type="ORF">BU25DRAFT_463774</name>
</gene>
<comment type="caution">
    <text evidence="1">The sequence shown here is derived from an EMBL/GenBank/DDBJ whole genome shotgun (WGS) entry which is preliminary data.</text>
</comment>
<protein>
    <submittedName>
        <fullName evidence="1">Uncharacterized protein</fullName>
    </submittedName>
</protein>
<reference evidence="1" key="1">
    <citation type="journal article" date="2020" name="Stud. Mycol.">
        <title>101 Dothideomycetes genomes: a test case for predicting lifestyles and emergence of pathogens.</title>
        <authorList>
            <person name="Haridas S."/>
            <person name="Albert R."/>
            <person name="Binder M."/>
            <person name="Bloem J."/>
            <person name="Labutti K."/>
            <person name="Salamov A."/>
            <person name="Andreopoulos B."/>
            <person name="Baker S."/>
            <person name="Barry K."/>
            <person name="Bills G."/>
            <person name="Bluhm B."/>
            <person name="Cannon C."/>
            <person name="Castanera R."/>
            <person name="Culley D."/>
            <person name="Daum C."/>
            <person name="Ezra D."/>
            <person name="Gonzalez J."/>
            <person name="Henrissat B."/>
            <person name="Kuo A."/>
            <person name="Liang C."/>
            <person name="Lipzen A."/>
            <person name="Lutzoni F."/>
            <person name="Magnuson J."/>
            <person name="Mondo S."/>
            <person name="Nolan M."/>
            <person name="Ohm R."/>
            <person name="Pangilinan J."/>
            <person name="Park H.-J."/>
            <person name="Ramirez L."/>
            <person name="Alfaro M."/>
            <person name="Sun H."/>
            <person name="Tritt A."/>
            <person name="Yoshinaga Y."/>
            <person name="Zwiers L.-H."/>
            <person name="Turgeon B."/>
            <person name="Goodwin S."/>
            <person name="Spatafora J."/>
            <person name="Crous P."/>
            <person name="Grigoriev I."/>
        </authorList>
    </citation>
    <scope>NUCLEOTIDE SEQUENCE</scope>
    <source>
        <strain evidence="1">CBS 525.71</strain>
    </source>
</reference>
<name>A0ACB6RJX3_9PLEO</name>
<keyword evidence="2" id="KW-1185">Reference proteome</keyword>
<evidence type="ECO:0000313" key="2">
    <source>
        <dbReference type="Proteomes" id="UP000799754"/>
    </source>
</evidence>
<dbReference type="Proteomes" id="UP000799754">
    <property type="component" value="Unassembled WGS sequence"/>
</dbReference>
<accession>A0ACB6RJX3</accession>
<evidence type="ECO:0000313" key="1">
    <source>
        <dbReference type="EMBL" id="KAF2621277.1"/>
    </source>
</evidence>
<proteinExistence type="predicted"/>
<organism evidence="1 2">
    <name type="scientific">Macroventuria anomochaeta</name>
    <dbReference type="NCBI Taxonomy" id="301207"/>
    <lineage>
        <taxon>Eukaryota</taxon>
        <taxon>Fungi</taxon>
        <taxon>Dikarya</taxon>
        <taxon>Ascomycota</taxon>
        <taxon>Pezizomycotina</taxon>
        <taxon>Dothideomycetes</taxon>
        <taxon>Pleosporomycetidae</taxon>
        <taxon>Pleosporales</taxon>
        <taxon>Pleosporineae</taxon>
        <taxon>Didymellaceae</taxon>
        <taxon>Macroventuria</taxon>
    </lineage>
</organism>
<sequence>MGMCVVEKIAALMCGCEVLPCTGAESWTRDDDALWGVVTRVDDEDVGMCEDDAAEERQDLPRSSSGSKDEVEDRVQALHRRDNMDIMMHPKEKRVWAWLDNISSMYSPRIVLPSPIATSSKTEINGGPISPLDINNTAMRPICPFCNTDWQTMKDFEKAEHMLSHSHMELKHATTAASRIDAMGVGVKRRHSFLSVRTLRSYHVNQGKGKMMLKADSAASLLEHWTNFGGEDSPFTGEYRRAKQGRALERRGSAVWDQDGEEEDVREWFGDDEEEDKRLGSRTKRVSQAGGERHRFV</sequence>